<proteinExistence type="predicted"/>
<keyword evidence="2" id="KW-1185">Reference proteome</keyword>
<accession>A0AAV9Z5P1</accession>
<reference evidence="1 2" key="1">
    <citation type="journal article" date="2024" name="J Genomics">
        <title>Draft genome sequencing and assembly of Favolaschia claudopus CIRM-BRFM 2984 isolated from oak limbs.</title>
        <authorList>
            <person name="Navarro D."/>
            <person name="Drula E."/>
            <person name="Chaduli D."/>
            <person name="Cazenave R."/>
            <person name="Ahrendt S."/>
            <person name="Wang J."/>
            <person name="Lipzen A."/>
            <person name="Daum C."/>
            <person name="Barry K."/>
            <person name="Grigoriev I.V."/>
            <person name="Favel A."/>
            <person name="Rosso M.N."/>
            <person name="Martin F."/>
        </authorList>
    </citation>
    <scope>NUCLEOTIDE SEQUENCE [LARGE SCALE GENOMIC DNA]</scope>
    <source>
        <strain evidence="1 2">CIRM-BRFM 2984</strain>
    </source>
</reference>
<dbReference type="AlphaFoldDB" id="A0AAV9Z5P1"/>
<comment type="caution">
    <text evidence="1">The sequence shown here is derived from an EMBL/GenBank/DDBJ whole genome shotgun (WGS) entry which is preliminary data.</text>
</comment>
<dbReference type="Proteomes" id="UP001362999">
    <property type="component" value="Unassembled WGS sequence"/>
</dbReference>
<dbReference type="EMBL" id="JAWWNJ010000205">
    <property type="protein sequence ID" value="KAK6971722.1"/>
    <property type="molecule type" value="Genomic_DNA"/>
</dbReference>
<protein>
    <submittedName>
        <fullName evidence="1">Uncharacterized protein</fullName>
    </submittedName>
</protein>
<organism evidence="1 2">
    <name type="scientific">Favolaschia claudopus</name>
    <dbReference type="NCBI Taxonomy" id="2862362"/>
    <lineage>
        <taxon>Eukaryota</taxon>
        <taxon>Fungi</taxon>
        <taxon>Dikarya</taxon>
        <taxon>Basidiomycota</taxon>
        <taxon>Agaricomycotina</taxon>
        <taxon>Agaricomycetes</taxon>
        <taxon>Agaricomycetidae</taxon>
        <taxon>Agaricales</taxon>
        <taxon>Marasmiineae</taxon>
        <taxon>Mycenaceae</taxon>
        <taxon>Favolaschia</taxon>
    </lineage>
</organism>
<gene>
    <name evidence="1" type="ORF">R3P38DRAFT_714554</name>
</gene>
<name>A0AAV9Z5P1_9AGAR</name>
<sequence length="348" mass="39839">MLSLRFQESPPSLLSYWSDNMSVGPNLPLHTLSKPAIRYLYRSQVRNFIKTNENNPLSEEMMEIFESYLSYKYISSATKCMIVDHLCRRLELLEVHRCLSTMEMVFRSSHILVEVLESPDSSPLRPLVSALQNIAFIKLQNLIKTPNFLEALEYFCFMYQLWLPTDYRATMLHSIEERVRLLADNDLLSIMSSGLSLVLNIHDFSARTAVFVAIFKRASAEELPPEIQDVTRDIFTSYIGSGPDFSRQLLEVIALAGSTDRTRTSIMKSLAVDQDLVTKMLHVYMKCVCGIGETCSNTGRFSHHVRLEATSFSSRDDLRFNTCQFSLCSHPGSPTDLRVVQRRRSYCI</sequence>
<evidence type="ECO:0000313" key="1">
    <source>
        <dbReference type="EMBL" id="KAK6971722.1"/>
    </source>
</evidence>
<evidence type="ECO:0000313" key="2">
    <source>
        <dbReference type="Proteomes" id="UP001362999"/>
    </source>
</evidence>